<gene>
    <name evidence="1" type="ORF">SAMN02745166_00786</name>
</gene>
<evidence type="ECO:0000313" key="2">
    <source>
        <dbReference type="Proteomes" id="UP000190774"/>
    </source>
</evidence>
<dbReference type="EMBL" id="FUYE01000002">
    <property type="protein sequence ID" value="SKA81610.1"/>
    <property type="molecule type" value="Genomic_DNA"/>
</dbReference>
<dbReference type="Proteomes" id="UP000190774">
    <property type="component" value="Unassembled WGS sequence"/>
</dbReference>
<evidence type="ECO:0008006" key="3">
    <source>
        <dbReference type="Google" id="ProtNLM"/>
    </source>
</evidence>
<dbReference type="Gene3D" id="3.30.2310.20">
    <property type="entry name" value="RelE-like"/>
    <property type="match status" value="1"/>
</dbReference>
<reference evidence="2" key="1">
    <citation type="submission" date="2017-02" db="EMBL/GenBank/DDBJ databases">
        <authorList>
            <person name="Varghese N."/>
            <person name="Submissions S."/>
        </authorList>
    </citation>
    <scope>NUCLEOTIDE SEQUENCE [LARGE SCALE GENOMIC DNA]</scope>
    <source>
        <strain evidence="2">ATCC 700200</strain>
    </source>
</reference>
<sequence>MMDLIFLLGADIQSAFNQLKEQQVGRGYIFMQCLDAALTYLRGHPEIGLRYQTPYRRLLISKFPYGIFYEVQSQRVVLVAVMDLRQNPRVIRQHLFGK</sequence>
<proteinExistence type="predicted"/>
<organism evidence="1 2">
    <name type="scientific">Prosthecobacter debontii</name>
    <dbReference type="NCBI Taxonomy" id="48467"/>
    <lineage>
        <taxon>Bacteria</taxon>
        <taxon>Pseudomonadati</taxon>
        <taxon>Verrucomicrobiota</taxon>
        <taxon>Verrucomicrobiia</taxon>
        <taxon>Verrucomicrobiales</taxon>
        <taxon>Verrucomicrobiaceae</taxon>
        <taxon>Prosthecobacter</taxon>
    </lineage>
</organism>
<dbReference type="STRING" id="48467.SAMN02745166_00786"/>
<accession>A0A1T4WW72</accession>
<dbReference type="AlphaFoldDB" id="A0A1T4WW72"/>
<keyword evidence="2" id="KW-1185">Reference proteome</keyword>
<name>A0A1T4WW72_9BACT</name>
<evidence type="ECO:0000313" key="1">
    <source>
        <dbReference type="EMBL" id="SKA81610.1"/>
    </source>
</evidence>
<dbReference type="InterPro" id="IPR035093">
    <property type="entry name" value="RelE/ParE_toxin_dom_sf"/>
</dbReference>
<dbReference type="OrthoDB" id="199685at2"/>
<protein>
    <recommendedName>
        <fullName evidence="3">Plasmid stabilization system protein ParE</fullName>
    </recommendedName>
</protein>
<dbReference type="RefSeq" id="WP_078811991.1">
    <property type="nucleotide sequence ID" value="NZ_FUYE01000002.1"/>
</dbReference>